<evidence type="ECO:0000313" key="1">
    <source>
        <dbReference type="EMBL" id="EKM49074.1"/>
    </source>
</evidence>
<reference evidence="1 2" key="1">
    <citation type="journal article" date="2012" name="BMC Genomics">
        <title>Comparative genomics of the white-rot fungi, Phanerochaete carnosa and P. chrysosporium, to elucidate the genetic basis of the distinct wood types they colonize.</title>
        <authorList>
            <person name="Suzuki H."/>
            <person name="MacDonald J."/>
            <person name="Syed K."/>
            <person name="Salamov A."/>
            <person name="Hori C."/>
            <person name="Aerts A."/>
            <person name="Henrissat B."/>
            <person name="Wiebenga A."/>
            <person name="vanKuyk P.A."/>
            <person name="Barry K."/>
            <person name="Lindquist E."/>
            <person name="LaButti K."/>
            <person name="Lapidus A."/>
            <person name="Lucas S."/>
            <person name="Coutinho P."/>
            <person name="Gong Y."/>
            <person name="Samejima M."/>
            <person name="Mahadevan R."/>
            <person name="Abou-Zaid M."/>
            <person name="de Vries R.P."/>
            <person name="Igarashi K."/>
            <person name="Yadav J.S."/>
            <person name="Grigoriev I.V."/>
            <person name="Master E.R."/>
        </authorList>
    </citation>
    <scope>NUCLEOTIDE SEQUENCE [LARGE SCALE GENOMIC DNA]</scope>
    <source>
        <strain evidence="1 2">HHB-10118-sp</strain>
    </source>
</reference>
<dbReference type="HOGENOM" id="CLU_197758_0_0_1"/>
<keyword evidence="2" id="KW-1185">Reference proteome</keyword>
<evidence type="ECO:0000313" key="2">
    <source>
        <dbReference type="Proteomes" id="UP000008370"/>
    </source>
</evidence>
<dbReference type="InParanoid" id="K5VR71"/>
<accession>K5VR71</accession>
<sequence length="58" mass="6808">LLHIIDGIVALDPSWVYWAFAMERFCGRLQWNIRNRLFPYANLDTFVVADARLKQLGL</sequence>
<name>K5VR71_PHACS</name>
<protein>
    <submittedName>
        <fullName evidence="1">Uncharacterized protein</fullName>
    </submittedName>
</protein>
<dbReference type="Proteomes" id="UP000008370">
    <property type="component" value="Unassembled WGS sequence"/>
</dbReference>
<feature type="non-terminal residue" evidence="1">
    <location>
        <position position="58"/>
    </location>
</feature>
<dbReference type="GeneID" id="18920200"/>
<dbReference type="OrthoDB" id="6613063at2759"/>
<dbReference type="KEGG" id="pco:PHACADRAFT_63540"/>
<dbReference type="AlphaFoldDB" id="K5VR71"/>
<dbReference type="RefSeq" id="XP_007402373.1">
    <property type="nucleotide sequence ID" value="XM_007402311.1"/>
</dbReference>
<proteinExistence type="predicted"/>
<organism evidence="1 2">
    <name type="scientific">Phanerochaete carnosa (strain HHB-10118-sp)</name>
    <name type="common">White-rot fungus</name>
    <name type="synonym">Peniophora carnosa</name>
    <dbReference type="NCBI Taxonomy" id="650164"/>
    <lineage>
        <taxon>Eukaryota</taxon>
        <taxon>Fungi</taxon>
        <taxon>Dikarya</taxon>
        <taxon>Basidiomycota</taxon>
        <taxon>Agaricomycotina</taxon>
        <taxon>Agaricomycetes</taxon>
        <taxon>Polyporales</taxon>
        <taxon>Phanerochaetaceae</taxon>
        <taxon>Phanerochaete</taxon>
    </lineage>
</organism>
<gene>
    <name evidence="1" type="ORF">PHACADRAFT_63540</name>
</gene>
<feature type="non-terminal residue" evidence="1">
    <location>
        <position position="1"/>
    </location>
</feature>
<dbReference type="EMBL" id="JH930563">
    <property type="protein sequence ID" value="EKM49074.1"/>
    <property type="molecule type" value="Genomic_DNA"/>
</dbReference>